<proteinExistence type="predicted"/>
<evidence type="ECO:0000313" key="5">
    <source>
        <dbReference type="Proteomes" id="UP000245629"/>
    </source>
</evidence>
<dbReference type="OrthoDB" id="9802264at2"/>
<dbReference type="InterPro" id="IPR003593">
    <property type="entry name" value="AAA+_ATPase"/>
</dbReference>
<dbReference type="InterPro" id="IPR015854">
    <property type="entry name" value="ABC_transpr_LolD-like"/>
</dbReference>
<keyword evidence="5" id="KW-1185">Reference proteome</keyword>
<evidence type="ECO:0000313" key="4">
    <source>
        <dbReference type="EMBL" id="AWK88347.1"/>
    </source>
</evidence>
<keyword evidence="1" id="KW-0547">Nucleotide-binding</keyword>
<gene>
    <name evidence="4" type="ORF">DEW08_19855</name>
</gene>
<dbReference type="InterPro" id="IPR027417">
    <property type="entry name" value="P-loop_NTPase"/>
</dbReference>
<reference evidence="5" key="1">
    <citation type="submission" date="2018-05" db="EMBL/GenBank/DDBJ databases">
        <title>Azospirillum thermophila sp. nov., a novel isolated from hot spring.</title>
        <authorList>
            <person name="Zhao Z."/>
        </authorList>
    </citation>
    <scope>NUCLEOTIDE SEQUENCE [LARGE SCALE GENOMIC DNA]</scope>
    <source>
        <strain evidence="5">CFH 70021</strain>
    </source>
</reference>
<dbReference type="Gene3D" id="3.40.50.300">
    <property type="entry name" value="P-loop containing nucleotide triphosphate hydrolases"/>
    <property type="match status" value="1"/>
</dbReference>
<evidence type="ECO:0000256" key="2">
    <source>
        <dbReference type="ARBA" id="ARBA00022840"/>
    </source>
</evidence>
<dbReference type="GO" id="GO:0005886">
    <property type="term" value="C:plasma membrane"/>
    <property type="evidence" value="ECO:0007669"/>
    <property type="project" value="TreeGrafter"/>
</dbReference>
<dbReference type="Pfam" id="PF00005">
    <property type="entry name" value="ABC_tran"/>
    <property type="match status" value="1"/>
</dbReference>
<dbReference type="EMBL" id="CP029354">
    <property type="protein sequence ID" value="AWK88347.1"/>
    <property type="molecule type" value="Genomic_DNA"/>
</dbReference>
<evidence type="ECO:0000256" key="1">
    <source>
        <dbReference type="ARBA" id="ARBA00022741"/>
    </source>
</evidence>
<protein>
    <submittedName>
        <fullName evidence="4">ABC transporter</fullName>
    </submittedName>
</protein>
<dbReference type="SUPFAM" id="SSF52540">
    <property type="entry name" value="P-loop containing nucleoside triphosphate hydrolases"/>
    <property type="match status" value="1"/>
</dbReference>
<keyword evidence="2" id="KW-0067">ATP-binding</keyword>
<sequence length="211" mass="22158">MGGRLPVLDIPALDLAGGASLAVTGPSGCGKTSLLSVLSGLERPDCTRLTVCGTDLPPLSEAARDRWRRRTVGFIFQDFHLFPGMDALGNVLLPASFRAAGASAETRRAALSLLERVGLRDPHQPVESLSRGEMQRVAVARALLFRPPLVLADEPTASLDAAAAATVADLLLELVREAGSTLVLVTHDMALAGRLDSVLALAKPVPLGEIR</sequence>
<organism evidence="4 5">
    <name type="scientific">Azospirillum thermophilum</name>
    <dbReference type="NCBI Taxonomy" id="2202148"/>
    <lineage>
        <taxon>Bacteria</taxon>
        <taxon>Pseudomonadati</taxon>
        <taxon>Pseudomonadota</taxon>
        <taxon>Alphaproteobacteria</taxon>
        <taxon>Rhodospirillales</taxon>
        <taxon>Azospirillaceae</taxon>
        <taxon>Azospirillum</taxon>
    </lineage>
</organism>
<name>A0A2S2CVN8_9PROT</name>
<dbReference type="GO" id="GO:0016887">
    <property type="term" value="F:ATP hydrolysis activity"/>
    <property type="evidence" value="ECO:0007669"/>
    <property type="project" value="InterPro"/>
</dbReference>
<feature type="domain" description="ABC transporter" evidence="3">
    <location>
        <begin position="1"/>
        <end position="210"/>
    </location>
</feature>
<evidence type="ECO:0000259" key="3">
    <source>
        <dbReference type="PROSITE" id="PS50893"/>
    </source>
</evidence>
<dbReference type="InterPro" id="IPR003439">
    <property type="entry name" value="ABC_transporter-like_ATP-bd"/>
</dbReference>
<dbReference type="GO" id="GO:0005524">
    <property type="term" value="F:ATP binding"/>
    <property type="evidence" value="ECO:0007669"/>
    <property type="project" value="UniProtKB-KW"/>
</dbReference>
<dbReference type="PANTHER" id="PTHR24220">
    <property type="entry name" value="IMPORT ATP-BINDING PROTEIN"/>
    <property type="match status" value="1"/>
</dbReference>
<dbReference type="KEGG" id="azz:DEW08_19855"/>
<accession>A0A2S2CVN8</accession>
<dbReference type="AlphaFoldDB" id="A0A2S2CVN8"/>
<dbReference type="PROSITE" id="PS50893">
    <property type="entry name" value="ABC_TRANSPORTER_2"/>
    <property type="match status" value="1"/>
</dbReference>
<dbReference type="SMART" id="SM00382">
    <property type="entry name" value="AAA"/>
    <property type="match status" value="1"/>
</dbReference>
<dbReference type="GO" id="GO:0022857">
    <property type="term" value="F:transmembrane transporter activity"/>
    <property type="evidence" value="ECO:0007669"/>
    <property type="project" value="TreeGrafter"/>
</dbReference>
<dbReference type="Proteomes" id="UP000245629">
    <property type="component" value="Chromosome 3"/>
</dbReference>